<proteinExistence type="predicted"/>
<dbReference type="KEGG" id="scu:SCE1572_41865"/>
<sequence>MLGYPDGDGAVVDGPYSVSTLSRTLSSSVVFSGRRRS</sequence>
<dbReference type="AlphaFoldDB" id="S4YCE8"/>
<name>S4YCE8_SORCE</name>
<gene>
    <name evidence="1" type="ORF">SCE1572_41865</name>
</gene>
<evidence type="ECO:0000313" key="1">
    <source>
        <dbReference type="EMBL" id="AGP40483.1"/>
    </source>
</evidence>
<dbReference type="EMBL" id="CP003969">
    <property type="protein sequence ID" value="AGP40483.1"/>
    <property type="molecule type" value="Genomic_DNA"/>
</dbReference>
<dbReference type="Proteomes" id="UP000014803">
    <property type="component" value="Chromosome"/>
</dbReference>
<protein>
    <submittedName>
        <fullName evidence="1">Uncharacterized protein</fullName>
    </submittedName>
</protein>
<dbReference type="HOGENOM" id="CLU_3348748_0_0_7"/>
<accession>S4YCE8</accession>
<reference evidence="1 2" key="1">
    <citation type="journal article" date="2013" name="Sci. Rep.">
        <title>Extraordinary expansion of a Sorangium cellulosum genome from an alkaline milieu.</title>
        <authorList>
            <person name="Han K."/>
            <person name="Li Z.F."/>
            <person name="Peng R."/>
            <person name="Zhu L.P."/>
            <person name="Zhou T."/>
            <person name="Wang L.G."/>
            <person name="Li S.G."/>
            <person name="Zhang X.B."/>
            <person name="Hu W."/>
            <person name="Wu Z.H."/>
            <person name="Qin N."/>
            <person name="Li Y.Z."/>
        </authorList>
    </citation>
    <scope>NUCLEOTIDE SEQUENCE [LARGE SCALE GENOMIC DNA]</scope>
    <source>
        <strain evidence="1 2">So0157-2</strain>
    </source>
</reference>
<organism evidence="1 2">
    <name type="scientific">Sorangium cellulosum So0157-2</name>
    <dbReference type="NCBI Taxonomy" id="1254432"/>
    <lineage>
        <taxon>Bacteria</taxon>
        <taxon>Pseudomonadati</taxon>
        <taxon>Myxococcota</taxon>
        <taxon>Polyangia</taxon>
        <taxon>Polyangiales</taxon>
        <taxon>Polyangiaceae</taxon>
        <taxon>Sorangium</taxon>
    </lineage>
</organism>
<evidence type="ECO:0000313" key="2">
    <source>
        <dbReference type="Proteomes" id="UP000014803"/>
    </source>
</evidence>